<comment type="similarity">
    <text evidence="2 11">Belongs to the LpxB family.</text>
</comment>
<evidence type="ECO:0000313" key="12">
    <source>
        <dbReference type="EMBL" id="TJZ76159.1"/>
    </source>
</evidence>
<comment type="catalytic activity">
    <reaction evidence="10 11">
        <text>a lipid X + a UDP-2-N,3-O-bis[(3R)-3-hydroxyacyl]-alpha-D-glucosamine = a lipid A disaccharide + UDP + H(+)</text>
        <dbReference type="Rhea" id="RHEA:67828"/>
        <dbReference type="ChEBI" id="CHEBI:15378"/>
        <dbReference type="ChEBI" id="CHEBI:58223"/>
        <dbReference type="ChEBI" id="CHEBI:137748"/>
        <dbReference type="ChEBI" id="CHEBI:176338"/>
        <dbReference type="ChEBI" id="CHEBI:176343"/>
        <dbReference type="EC" id="2.4.1.182"/>
    </reaction>
</comment>
<keyword evidence="7 11" id="KW-0328">Glycosyltransferase</keyword>
<evidence type="ECO:0000256" key="1">
    <source>
        <dbReference type="ARBA" id="ARBA00002056"/>
    </source>
</evidence>
<keyword evidence="9 11" id="KW-0443">Lipid metabolism</keyword>
<organism evidence="12 13">
    <name type="scientific">Chitiniphilus eburneus</name>
    <dbReference type="NCBI Taxonomy" id="2571148"/>
    <lineage>
        <taxon>Bacteria</taxon>
        <taxon>Pseudomonadati</taxon>
        <taxon>Pseudomonadota</taxon>
        <taxon>Betaproteobacteria</taxon>
        <taxon>Neisseriales</taxon>
        <taxon>Chitinibacteraceae</taxon>
        <taxon>Chitiniphilus</taxon>
    </lineage>
</organism>
<proteinExistence type="inferred from homology"/>
<dbReference type="AlphaFoldDB" id="A0A4U0Q514"/>
<dbReference type="GO" id="GO:0016020">
    <property type="term" value="C:membrane"/>
    <property type="evidence" value="ECO:0007669"/>
    <property type="project" value="GOC"/>
</dbReference>
<dbReference type="GO" id="GO:0009245">
    <property type="term" value="P:lipid A biosynthetic process"/>
    <property type="evidence" value="ECO:0007669"/>
    <property type="project" value="UniProtKB-UniRule"/>
</dbReference>
<evidence type="ECO:0000256" key="2">
    <source>
        <dbReference type="ARBA" id="ARBA00007868"/>
    </source>
</evidence>
<dbReference type="HAMAP" id="MF_00392">
    <property type="entry name" value="LpxB"/>
    <property type="match status" value="1"/>
</dbReference>
<dbReference type="Pfam" id="PF02684">
    <property type="entry name" value="LpxB"/>
    <property type="match status" value="1"/>
</dbReference>
<dbReference type="InterPro" id="IPR003835">
    <property type="entry name" value="Glyco_trans_19"/>
</dbReference>
<evidence type="ECO:0000256" key="6">
    <source>
        <dbReference type="ARBA" id="ARBA00022556"/>
    </source>
</evidence>
<keyword evidence="8 11" id="KW-0808">Transferase</keyword>
<evidence type="ECO:0000256" key="8">
    <source>
        <dbReference type="ARBA" id="ARBA00022679"/>
    </source>
</evidence>
<keyword evidence="5 11" id="KW-0444">Lipid biosynthesis</keyword>
<evidence type="ECO:0000313" key="13">
    <source>
        <dbReference type="Proteomes" id="UP000310016"/>
    </source>
</evidence>
<evidence type="ECO:0000256" key="10">
    <source>
        <dbReference type="ARBA" id="ARBA00048975"/>
    </source>
</evidence>
<evidence type="ECO:0000256" key="4">
    <source>
        <dbReference type="ARBA" id="ARBA00020902"/>
    </source>
</evidence>
<evidence type="ECO:0000256" key="5">
    <source>
        <dbReference type="ARBA" id="ARBA00022516"/>
    </source>
</evidence>
<dbReference type="GO" id="GO:0005543">
    <property type="term" value="F:phospholipid binding"/>
    <property type="evidence" value="ECO:0007669"/>
    <property type="project" value="TreeGrafter"/>
</dbReference>
<protein>
    <recommendedName>
        <fullName evidence="4 11">Lipid-A-disaccharide synthase</fullName>
        <ecNumber evidence="3 11">2.4.1.182</ecNumber>
    </recommendedName>
</protein>
<dbReference type="EC" id="2.4.1.182" evidence="3 11"/>
<keyword evidence="13" id="KW-1185">Reference proteome</keyword>
<dbReference type="Proteomes" id="UP000310016">
    <property type="component" value="Unassembled WGS sequence"/>
</dbReference>
<dbReference type="UniPathway" id="UPA00973"/>
<dbReference type="RefSeq" id="WP_136772209.1">
    <property type="nucleotide sequence ID" value="NZ_CP156074.1"/>
</dbReference>
<reference evidence="12 13" key="1">
    <citation type="submission" date="2019-04" db="EMBL/GenBank/DDBJ databases">
        <title>Chitiniphilus eburnea sp. nov., a novel chitinolytic bacterium isolated from aquaculture sludge.</title>
        <authorList>
            <person name="Sheng M."/>
        </authorList>
    </citation>
    <scope>NUCLEOTIDE SEQUENCE [LARGE SCALE GENOMIC DNA]</scope>
    <source>
        <strain evidence="12 13">HX-2-15</strain>
    </source>
</reference>
<comment type="caution">
    <text evidence="12">The sequence shown here is derived from an EMBL/GenBank/DDBJ whole genome shotgun (WGS) entry which is preliminary data.</text>
</comment>
<keyword evidence="6 11" id="KW-0441">Lipid A biosynthesis</keyword>
<evidence type="ECO:0000256" key="7">
    <source>
        <dbReference type="ARBA" id="ARBA00022676"/>
    </source>
</evidence>
<evidence type="ECO:0000256" key="11">
    <source>
        <dbReference type="HAMAP-Rule" id="MF_00392"/>
    </source>
</evidence>
<dbReference type="OrthoDB" id="9801642at2"/>
<dbReference type="SUPFAM" id="SSF53756">
    <property type="entry name" value="UDP-Glycosyltransferase/glycogen phosphorylase"/>
    <property type="match status" value="1"/>
</dbReference>
<accession>A0A4U0Q514</accession>
<sequence>MSNQLFAATGATGPRLTIVAGEASGDLLGADLIRAVRERLPDARFSGIAGPRMMAAGAHSIVPMNKLAVRGYAEVIKHLPELLGIRRRLKRAIVEERPDLVIGIDAPDFNLGLEKAARSAGLTTVHYVSPSVWAWRAERLKKIGRAASHVLLLFPFEAAIYRDAAIPATYVGHPLADQFPLVPDQKAIRELLDVPEKALVFAFLPGSRISELEMHAELFVRTAKLLAERYPHAQFLVPLVTRETRRLFEDAIWRLEAQELPFRLLFGHAHEAMMASDAILVASGTAALEAMLAKRPTVVTYRISGFTYWLVKRKLKIPYVSLPNVLAGERIVPELLQHDATPEKLAAQLGAFIDDSAASAVLVERFTQLHESLRCGGAERAADAIVALLRGGR</sequence>
<dbReference type="PANTHER" id="PTHR30372">
    <property type="entry name" value="LIPID-A-DISACCHARIDE SYNTHASE"/>
    <property type="match status" value="1"/>
</dbReference>
<evidence type="ECO:0000256" key="9">
    <source>
        <dbReference type="ARBA" id="ARBA00023098"/>
    </source>
</evidence>
<dbReference type="PANTHER" id="PTHR30372:SF4">
    <property type="entry name" value="LIPID-A-DISACCHARIDE SYNTHASE, MITOCHONDRIAL-RELATED"/>
    <property type="match status" value="1"/>
</dbReference>
<comment type="pathway">
    <text evidence="11">Bacterial outer membrane biogenesis; LPS lipid A biosynthesis.</text>
</comment>
<evidence type="ECO:0000256" key="3">
    <source>
        <dbReference type="ARBA" id="ARBA00012687"/>
    </source>
</evidence>
<gene>
    <name evidence="11" type="primary">lpxB</name>
    <name evidence="12" type="ORF">FAZ21_05120</name>
</gene>
<name>A0A4U0Q514_9NEIS</name>
<dbReference type="EMBL" id="SUMF01000003">
    <property type="protein sequence ID" value="TJZ76159.1"/>
    <property type="molecule type" value="Genomic_DNA"/>
</dbReference>
<dbReference type="NCBIfam" id="TIGR00215">
    <property type="entry name" value="lpxB"/>
    <property type="match status" value="1"/>
</dbReference>
<dbReference type="GO" id="GO:0008915">
    <property type="term" value="F:lipid-A-disaccharide synthase activity"/>
    <property type="evidence" value="ECO:0007669"/>
    <property type="project" value="UniProtKB-UniRule"/>
</dbReference>
<comment type="function">
    <text evidence="1 11">Condensation of UDP-2,3-diacylglucosamine and 2,3-diacylglucosamine-1-phosphate to form lipid A disaccharide, a precursor of lipid A, a phosphorylated glycolipid that anchors the lipopolysaccharide to the outer membrane of the cell.</text>
</comment>